<feature type="domain" description="ABC3 transporter permease C-terminal" evidence="7">
    <location>
        <begin position="714"/>
        <end position="828"/>
    </location>
</feature>
<dbReference type="OrthoDB" id="3223244at2"/>
<dbReference type="Pfam" id="PF02687">
    <property type="entry name" value="FtsX"/>
    <property type="match status" value="2"/>
</dbReference>
<evidence type="ECO:0000256" key="3">
    <source>
        <dbReference type="ARBA" id="ARBA00022692"/>
    </source>
</evidence>
<dbReference type="PANTHER" id="PTHR30287:SF1">
    <property type="entry name" value="INNER MEMBRANE PROTEIN"/>
    <property type="match status" value="1"/>
</dbReference>
<evidence type="ECO:0000313" key="9">
    <source>
        <dbReference type="Proteomes" id="UP000198226"/>
    </source>
</evidence>
<dbReference type="AlphaFoldDB" id="A0A1C5JWV4"/>
<keyword evidence="3 6" id="KW-0812">Transmembrane</keyword>
<dbReference type="GO" id="GO:0005886">
    <property type="term" value="C:plasma membrane"/>
    <property type="evidence" value="ECO:0007669"/>
    <property type="project" value="UniProtKB-SubCell"/>
</dbReference>
<evidence type="ECO:0000313" key="8">
    <source>
        <dbReference type="EMBL" id="SCG74968.1"/>
    </source>
</evidence>
<dbReference type="InterPro" id="IPR003838">
    <property type="entry name" value="ABC3_permease_C"/>
</dbReference>
<feature type="domain" description="ABC3 transporter permease C-terminal" evidence="7">
    <location>
        <begin position="266"/>
        <end position="386"/>
    </location>
</feature>
<gene>
    <name evidence="8" type="ORF">GA0070623_3950</name>
</gene>
<evidence type="ECO:0000256" key="1">
    <source>
        <dbReference type="ARBA" id="ARBA00004651"/>
    </source>
</evidence>
<evidence type="ECO:0000256" key="6">
    <source>
        <dbReference type="SAM" id="Phobius"/>
    </source>
</evidence>
<protein>
    <submittedName>
        <fullName evidence="8">Putative ABC transport system permease protein</fullName>
    </submittedName>
</protein>
<name>A0A1C5JWV4_9ACTN</name>
<keyword evidence="2" id="KW-1003">Cell membrane</keyword>
<reference evidence="9" key="1">
    <citation type="submission" date="2016-06" db="EMBL/GenBank/DDBJ databases">
        <authorList>
            <person name="Varghese N."/>
            <person name="Submissions Spin"/>
        </authorList>
    </citation>
    <scope>NUCLEOTIDE SEQUENCE [LARGE SCALE GENOMIC DNA]</scope>
    <source>
        <strain evidence="9">DSM 44983</strain>
    </source>
</reference>
<keyword evidence="5 6" id="KW-0472">Membrane</keyword>
<comment type="subcellular location">
    <subcellularLocation>
        <location evidence="1">Cell membrane</location>
        <topology evidence="1">Multi-pass membrane protein</topology>
    </subcellularLocation>
</comment>
<feature type="transmembrane region" description="Helical" evidence="6">
    <location>
        <begin position="307"/>
        <end position="331"/>
    </location>
</feature>
<dbReference type="Proteomes" id="UP000198226">
    <property type="component" value="Chromosome I"/>
</dbReference>
<dbReference type="RefSeq" id="WP_089004125.1">
    <property type="nucleotide sequence ID" value="NZ_LRMV01000021.1"/>
</dbReference>
<dbReference type="EMBL" id="LT607752">
    <property type="protein sequence ID" value="SCG74968.1"/>
    <property type="molecule type" value="Genomic_DNA"/>
</dbReference>
<feature type="transmembrane region" description="Helical" evidence="6">
    <location>
        <begin position="267"/>
        <end position="287"/>
    </location>
</feature>
<feature type="transmembrane region" description="Helical" evidence="6">
    <location>
        <begin position="800"/>
        <end position="821"/>
    </location>
</feature>
<feature type="transmembrane region" description="Helical" evidence="6">
    <location>
        <begin position="358"/>
        <end position="379"/>
    </location>
</feature>
<feature type="transmembrane region" description="Helical" evidence="6">
    <location>
        <begin position="432"/>
        <end position="453"/>
    </location>
</feature>
<keyword evidence="4 6" id="KW-1133">Transmembrane helix</keyword>
<feature type="transmembrane region" description="Helical" evidence="6">
    <location>
        <begin position="713"/>
        <end position="736"/>
    </location>
</feature>
<feature type="transmembrane region" description="Helical" evidence="6">
    <location>
        <begin position="488"/>
        <end position="507"/>
    </location>
</feature>
<accession>A0A1C5JWV4</accession>
<proteinExistence type="predicted"/>
<feature type="transmembrane region" description="Helical" evidence="6">
    <location>
        <begin position="16"/>
        <end position="37"/>
    </location>
</feature>
<evidence type="ECO:0000259" key="7">
    <source>
        <dbReference type="Pfam" id="PF02687"/>
    </source>
</evidence>
<sequence length="836" mass="86053">MLKLAGQMLRHRKGSAVATLLAMTAGVLILMSLGVLVESGLRFTAAPQRYAAADVVVANRDITLASTMLGEKETTTLALPEGGTVPAEMVDRIRQLPGVATVVADRTVPAILPNGAATGHGWSSTAVTPYQLTKGARPTRDTEVALDERLAASVAPGDEVPILLNGSARTYRVSGLVRHAGPRPDPHAPPEVFFTDAHAEVLHPRLGRVDAVAVLAEPGAAKAVVADVRRLAAEAGVKAYAGDERGLLEQSADQAASLLLVQLGSVFGGYVALLVMFVVAGTIGLAVRHRRRDLALLRAVAATPGQVACLVLAEVGLLSLLSVVIGVPVGWLTSRWLHRELVDRAFIPDTFPVRGGGWAAVAVAVATVAVAVGAALIAARRTVRIRPTEALGEIAVESVRNGPLRLISGFAALAGGVILIALTGAAKGTAALGPAMGLLCLLVLAVALLGPWINRAAARLLAPVLRRVWGDSGYLAAANLRANAQGMVTVLTALVLSVGFGGSVWFLQDNLDKQIVAENRDGMLAQQTVVSATGLPDTMLAQIRDIPGVLAATGVRNTSIIPDGAAEGADAQAVDPAGVDLTMDLKVRSGSLADLRGAAMAASTLQAGSNGWRVGDQVAVRLGDGTPADLRVVAIYDRGFAFGDVTVAKDVVAGHTAVAGYERILVRSEPGKDVSAALGGVVGRYPDSSVTSTADVSGQLADDLALSAWLNKLLIGIMVGYAALAAANTMVMAALARGRELALLRLVGVTGKQVKRMVHAEQTGLLGVSLLIGGAIAAVTLMSIVHTLTGQLVPYVPPLGWVSIIGGTTLLALFTTILPVARLLRVPPVAGIGIKE</sequence>
<evidence type="ECO:0000256" key="4">
    <source>
        <dbReference type="ARBA" id="ARBA00022989"/>
    </source>
</evidence>
<evidence type="ECO:0000256" key="2">
    <source>
        <dbReference type="ARBA" id="ARBA00022475"/>
    </source>
</evidence>
<organism evidence="8 9">
    <name type="scientific">Micromonospora rifamycinica</name>
    <dbReference type="NCBI Taxonomy" id="291594"/>
    <lineage>
        <taxon>Bacteria</taxon>
        <taxon>Bacillati</taxon>
        <taxon>Actinomycetota</taxon>
        <taxon>Actinomycetes</taxon>
        <taxon>Micromonosporales</taxon>
        <taxon>Micromonosporaceae</taxon>
        <taxon>Micromonospora</taxon>
    </lineage>
</organism>
<keyword evidence="9" id="KW-1185">Reference proteome</keyword>
<feature type="transmembrane region" description="Helical" evidence="6">
    <location>
        <begin position="406"/>
        <end position="426"/>
    </location>
</feature>
<dbReference type="PANTHER" id="PTHR30287">
    <property type="entry name" value="MEMBRANE COMPONENT OF PREDICTED ABC SUPERFAMILY METABOLITE UPTAKE TRANSPORTER"/>
    <property type="match status" value="1"/>
</dbReference>
<feature type="transmembrane region" description="Helical" evidence="6">
    <location>
        <begin position="765"/>
        <end position="788"/>
    </location>
</feature>
<evidence type="ECO:0000256" key="5">
    <source>
        <dbReference type="ARBA" id="ARBA00023136"/>
    </source>
</evidence>
<dbReference type="InterPro" id="IPR038766">
    <property type="entry name" value="Membrane_comp_ABC_pdt"/>
</dbReference>